<protein>
    <submittedName>
        <fullName evidence="8">NADP-reducing hydrogenase subunit HndA</fullName>
        <ecNumber evidence="8">1.12.1.3</ecNumber>
    </submittedName>
</protein>
<evidence type="ECO:0000256" key="2">
    <source>
        <dbReference type="ARBA" id="ARBA00022714"/>
    </source>
</evidence>
<evidence type="ECO:0000256" key="6">
    <source>
        <dbReference type="ARBA" id="ARBA00034078"/>
    </source>
</evidence>
<dbReference type="CDD" id="cd03064">
    <property type="entry name" value="TRX_Fd_NuoE"/>
    <property type="match status" value="1"/>
</dbReference>
<comment type="cofactor">
    <cofactor evidence="7">
        <name>[2Fe-2S] cluster</name>
        <dbReference type="ChEBI" id="CHEBI:190135"/>
    </cofactor>
    <text evidence="7">Binds 1 [2Fe-2S] cluster.</text>
</comment>
<keyword evidence="4 7" id="KW-0408">Iron</keyword>
<evidence type="ECO:0000256" key="3">
    <source>
        <dbReference type="ARBA" id="ARBA00022723"/>
    </source>
</evidence>
<dbReference type="PIRSF" id="PIRSF000216">
    <property type="entry name" value="NADH_DH_24kDa"/>
    <property type="match status" value="1"/>
</dbReference>
<evidence type="ECO:0000313" key="9">
    <source>
        <dbReference type="Proteomes" id="UP000279029"/>
    </source>
</evidence>
<evidence type="ECO:0000313" key="8">
    <source>
        <dbReference type="EMBL" id="VDN48752.1"/>
    </source>
</evidence>
<reference evidence="8 9" key="1">
    <citation type="submission" date="2018-09" db="EMBL/GenBank/DDBJ databases">
        <authorList>
            <person name="Postec A."/>
        </authorList>
    </citation>
    <scope>NUCLEOTIDE SEQUENCE [LARGE SCALE GENOMIC DNA]</scope>
    <source>
        <strain evidence="8">70B-A</strain>
    </source>
</reference>
<dbReference type="InterPro" id="IPR041921">
    <property type="entry name" value="NuoE_N"/>
</dbReference>
<dbReference type="Pfam" id="PF01257">
    <property type="entry name" value="2Fe-2S_thioredx"/>
    <property type="match status" value="1"/>
</dbReference>
<dbReference type="KEGG" id="cbar:PATL70BA_2846"/>
<feature type="binding site" evidence="7">
    <location>
        <position position="90"/>
    </location>
    <ligand>
        <name>[2Fe-2S] cluster</name>
        <dbReference type="ChEBI" id="CHEBI:190135"/>
    </ligand>
</feature>
<organism evidence="8 9">
    <name type="scientific">Petrocella atlantisensis</name>
    <dbReference type="NCBI Taxonomy" id="2173034"/>
    <lineage>
        <taxon>Bacteria</taxon>
        <taxon>Bacillati</taxon>
        <taxon>Bacillota</taxon>
        <taxon>Clostridia</taxon>
        <taxon>Lachnospirales</taxon>
        <taxon>Vallitaleaceae</taxon>
        <taxon>Petrocella</taxon>
    </lineage>
</organism>
<keyword evidence="2 7" id="KW-0001">2Fe-2S</keyword>
<dbReference type="GO" id="GO:0051537">
    <property type="term" value="F:2 iron, 2 sulfur cluster binding"/>
    <property type="evidence" value="ECO:0007669"/>
    <property type="project" value="UniProtKB-KW"/>
</dbReference>
<keyword evidence="5 7" id="KW-0411">Iron-sulfur</keyword>
<evidence type="ECO:0000256" key="1">
    <source>
        <dbReference type="ARBA" id="ARBA00010643"/>
    </source>
</evidence>
<comment type="similarity">
    <text evidence="1">Belongs to the complex I 24 kDa subunit family.</text>
</comment>
<dbReference type="EC" id="1.12.1.3" evidence="8"/>
<dbReference type="SUPFAM" id="SSF52833">
    <property type="entry name" value="Thioredoxin-like"/>
    <property type="match status" value="1"/>
</dbReference>
<dbReference type="InterPro" id="IPR002023">
    <property type="entry name" value="NuoE-like"/>
</dbReference>
<dbReference type="PANTHER" id="PTHR43342">
    <property type="entry name" value="NADH-QUINONE OXIDOREDUCTASE, E SUBUNIT"/>
    <property type="match status" value="1"/>
</dbReference>
<dbReference type="RefSeq" id="WP_125137840.1">
    <property type="nucleotide sequence ID" value="NZ_LR130778.1"/>
</dbReference>
<dbReference type="EMBL" id="LR130778">
    <property type="protein sequence ID" value="VDN48752.1"/>
    <property type="molecule type" value="Genomic_DNA"/>
</dbReference>
<dbReference type="InterPro" id="IPR036249">
    <property type="entry name" value="Thioredoxin-like_sf"/>
</dbReference>
<accession>A0A3P7S264</accession>
<name>A0A3P7S264_9FIRM</name>
<feature type="binding site" evidence="7">
    <location>
        <position position="95"/>
    </location>
    <ligand>
        <name>[2Fe-2S] cluster</name>
        <dbReference type="ChEBI" id="CHEBI:190135"/>
    </ligand>
</feature>
<dbReference type="GO" id="GO:0050583">
    <property type="term" value="F:hydrogen dehydrogenase (NADP+) activity"/>
    <property type="evidence" value="ECO:0007669"/>
    <property type="project" value="UniProtKB-EC"/>
</dbReference>
<evidence type="ECO:0000256" key="7">
    <source>
        <dbReference type="PIRSR" id="PIRSR000216-1"/>
    </source>
</evidence>
<dbReference type="AlphaFoldDB" id="A0A3P7S264"/>
<dbReference type="PANTHER" id="PTHR43342:SF2">
    <property type="entry name" value="POTENTIAL NAD-REDUCING HYDROGENASE SUBUNIT"/>
    <property type="match status" value="1"/>
</dbReference>
<dbReference type="Proteomes" id="UP000279029">
    <property type="component" value="Chromosome"/>
</dbReference>
<dbReference type="GO" id="GO:0046872">
    <property type="term" value="F:metal ion binding"/>
    <property type="evidence" value="ECO:0007669"/>
    <property type="project" value="UniProtKB-KW"/>
</dbReference>
<dbReference type="InterPro" id="IPR028431">
    <property type="entry name" value="NADP_DH_HndA-like"/>
</dbReference>
<keyword evidence="9" id="KW-1185">Reference proteome</keyword>
<comment type="cofactor">
    <cofactor evidence="6">
        <name>[2Fe-2S] cluster</name>
        <dbReference type="ChEBI" id="CHEBI:190135"/>
    </cofactor>
</comment>
<feature type="binding site" evidence="7">
    <location>
        <position position="135"/>
    </location>
    <ligand>
        <name>[2Fe-2S] cluster</name>
        <dbReference type="ChEBI" id="CHEBI:190135"/>
    </ligand>
</feature>
<dbReference type="FunFam" id="1.10.10.1590:FF:000001">
    <property type="entry name" value="NADH-quinone oxidoreductase subunit E"/>
    <property type="match status" value="1"/>
</dbReference>
<dbReference type="InterPro" id="IPR042128">
    <property type="entry name" value="NuoE_dom"/>
</dbReference>
<keyword evidence="8" id="KW-0560">Oxidoreductase</keyword>
<proteinExistence type="inferred from homology"/>
<dbReference type="Gene3D" id="3.40.30.10">
    <property type="entry name" value="Glutaredoxin"/>
    <property type="match status" value="1"/>
</dbReference>
<evidence type="ECO:0000256" key="5">
    <source>
        <dbReference type="ARBA" id="ARBA00023014"/>
    </source>
</evidence>
<keyword evidence="3 7" id="KW-0479">Metal-binding</keyword>
<sequence>MMQKTCNCEAMTDQEKLKFIQDVIEDYDHDPSSLIQILHVAQNVYGYLPIEVQEHIADQLDLPLSRVSGVVSFYSLFTTVPKGKYVIKICLGTACYVRGSKRVIERLEKILKIKLGETTEDKKYSLEITRCMGACGLAPAMSINEELYMQVNPDKLMDILENLEGGEIQ</sequence>
<dbReference type="Gene3D" id="1.10.10.1590">
    <property type="entry name" value="NADH-quinone oxidoreductase subunit E"/>
    <property type="match status" value="1"/>
</dbReference>
<feature type="binding site" evidence="7">
    <location>
        <position position="131"/>
    </location>
    <ligand>
        <name>[2Fe-2S] cluster</name>
        <dbReference type="ChEBI" id="CHEBI:190135"/>
    </ligand>
</feature>
<dbReference type="OrthoDB" id="9807941at2"/>
<gene>
    <name evidence="8" type="primary">hndA</name>
    <name evidence="8" type="ORF">PATL70BA_2846</name>
</gene>
<evidence type="ECO:0000256" key="4">
    <source>
        <dbReference type="ARBA" id="ARBA00023004"/>
    </source>
</evidence>